<keyword evidence="16" id="KW-0010">Activator</keyword>
<dbReference type="InterPro" id="IPR019787">
    <property type="entry name" value="Znf_PHD-finger"/>
</dbReference>
<dbReference type="CDD" id="cd15618">
    <property type="entry name" value="PHD1_MOZ_MORF"/>
    <property type="match status" value="1"/>
</dbReference>
<feature type="region of interest" description="Disordered" evidence="23">
    <location>
        <begin position="1639"/>
        <end position="1729"/>
    </location>
</feature>
<feature type="compositionally biased region" description="Low complexity" evidence="23">
    <location>
        <begin position="1373"/>
        <end position="1394"/>
    </location>
</feature>
<dbReference type="InterPro" id="IPR036390">
    <property type="entry name" value="WH_DNA-bd_sf"/>
</dbReference>
<dbReference type="GO" id="GO:0008270">
    <property type="term" value="F:zinc ion binding"/>
    <property type="evidence" value="ECO:0007669"/>
    <property type="project" value="UniProtKB-KW"/>
</dbReference>
<dbReference type="InterPro" id="IPR016181">
    <property type="entry name" value="Acyl_CoA_acyltransferase"/>
</dbReference>
<feature type="domain" description="H15" evidence="25">
    <location>
        <begin position="103"/>
        <end position="176"/>
    </location>
</feature>
<dbReference type="SUPFAM" id="SSF55729">
    <property type="entry name" value="Acyl-CoA N-acyltransferases (Nat)"/>
    <property type="match status" value="1"/>
</dbReference>
<dbReference type="InterPro" id="IPR050603">
    <property type="entry name" value="MYST_HAT"/>
</dbReference>
<evidence type="ECO:0000256" key="12">
    <source>
        <dbReference type="ARBA" id="ARBA00022843"/>
    </source>
</evidence>
<dbReference type="Pfam" id="PF21524">
    <property type="entry name" value="SAMD1_WH"/>
    <property type="match status" value="1"/>
</dbReference>
<dbReference type="Gene3D" id="1.10.10.10">
    <property type="entry name" value="Winged helix-like DNA-binding domain superfamily/Winged helix DNA-binding domain"/>
    <property type="match status" value="2"/>
</dbReference>
<gene>
    <name evidence="28" type="primary">MYST4</name>
    <name evidence="28" type="ORF">DLA_Ib03400</name>
</gene>
<feature type="compositionally biased region" description="Acidic residues" evidence="23">
    <location>
        <begin position="1063"/>
        <end position="1072"/>
    </location>
</feature>
<dbReference type="SUPFAM" id="SSF57903">
    <property type="entry name" value="FYVE/PHD zinc finger"/>
    <property type="match status" value="2"/>
</dbReference>
<dbReference type="InterPro" id="IPR048589">
    <property type="entry name" value="SAMD1-like_WH"/>
</dbReference>
<feature type="domain" description="PHD-type" evidence="24">
    <location>
        <begin position="212"/>
        <end position="271"/>
    </location>
</feature>
<dbReference type="SMART" id="SM00249">
    <property type="entry name" value="PHD"/>
    <property type="match status" value="2"/>
</dbReference>
<dbReference type="GO" id="GO:0003712">
    <property type="term" value="F:transcription coregulator activity"/>
    <property type="evidence" value="ECO:0007669"/>
    <property type="project" value="TreeGrafter"/>
</dbReference>
<keyword evidence="7 28" id="KW-0808">Transferase</keyword>
<feature type="region of interest" description="Disordered" evidence="23">
    <location>
        <begin position="347"/>
        <end position="374"/>
    </location>
</feature>
<feature type="compositionally biased region" description="Polar residues" evidence="23">
    <location>
        <begin position="1344"/>
        <end position="1353"/>
    </location>
</feature>
<feature type="region of interest" description="Disordered" evidence="23">
    <location>
        <begin position="1484"/>
        <end position="1514"/>
    </location>
</feature>
<keyword evidence="5" id="KW-1017">Isopeptide bond</keyword>
<dbReference type="PANTHER" id="PTHR10615:SF73">
    <property type="entry name" value="HISTONE ACETYLTRANSFERASE KAT6B"/>
    <property type="match status" value="1"/>
</dbReference>
<dbReference type="InterPro" id="IPR011011">
    <property type="entry name" value="Znf_FYVE_PHD"/>
</dbReference>
<evidence type="ECO:0000256" key="4">
    <source>
        <dbReference type="ARBA" id="ARBA00022491"/>
    </source>
</evidence>
<dbReference type="Gene3D" id="3.40.630.30">
    <property type="match status" value="1"/>
</dbReference>
<evidence type="ECO:0000256" key="19">
    <source>
        <dbReference type="ARBA" id="ARBA00023315"/>
    </source>
</evidence>
<feature type="domain" description="SAMD1-like winged helix (WH)" evidence="27">
    <location>
        <begin position="1"/>
        <end position="77"/>
    </location>
</feature>
<dbReference type="SUPFAM" id="SSF46785">
    <property type="entry name" value="Winged helix' DNA-binding domain"/>
    <property type="match status" value="1"/>
</dbReference>
<evidence type="ECO:0000256" key="2">
    <source>
        <dbReference type="ARBA" id="ARBA00010107"/>
    </source>
</evidence>
<feature type="domain" description="MYST-type HAT" evidence="26">
    <location>
        <begin position="555"/>
        <end position="829"/>
    </location>
</feature>
<evidence type="ECO:0000256" key="13">
    <source>
        <dbReference type="ARBA" id="ARBA00022853"/>
    </source>
</evidence>
<feature type="compositionally biased region" description="Acidic residues" evidence="23">
    <location>
        <begin position="1395"/>
        <end position="1405"/>
    </location>
</feature>
<dbReference type="FunFam" id="1.10.10.10:FF:000132">
    <property type="entry name" value="Histone acetyltransferase"/>
    <property type="match status" value="1"/>
</dbReference>
<dbReference type="GO" id="GO:0070776">
    <property type="term" value="C:MOZ/MORF histone acetyltransferase complex"/>
    <property type="evidence" value="ECO:0007669"/>
    <property type="project" value="TreeGrafter"/>
</dbReference>
<feature type="region of interest" description="Disordered" evidence="23">
    <location>
        <begin position="1061"/>
        <end position="1433"/>
    </location>
</feature>
<dbReference type="PROSITE" id="PS50016">
    <property type="entry name" value="ZF_PHD_2"/>
    <property type="match status" value="2"/>
</dbReference>
<evidence type="ECO:0000256" key="5">
    <source>
        <dbReference type="ARBA" id="ARBA00022499"/>
    </source>
</evidence>
<comment type="subcellular location">
    <subcellularLocation>
        <location evidence="1">Nucleus</location>
    </subcellularLocation>
</comment>
<evidence type="ECO:0000256" key="18">
    <source>
        <dbReference type="ARBA" id="ARBA00023242"/>
    </source>
</evidence>
<dbReference type="FunFam" id="3.30.40.10:FF:000035">
    <property type="entry name" value="Histone acetyltransferase"/>
    <property type="match status" value="1"/>
</dbReference>
<dbReference type="PANTHER" id="PTHR10615">
    <property type="entry name" value="HISTONE ACETYLTRANSFERASE"/>
    <property type="match status" value="1"/>
</dbReference>
<keyword evidence="14" id="KW-0007">Acetylation</keyword>
<reference evidence="28" key="3">
    <citation type="journal article" date="2011" name="Mar. Genomics">
        <title>Comparative analysis of intronless genes in teleost fish genomes: Insights into their evolution and molecular function.</title>
        <authorList>
            <person name="Tine M."/>
            <person name="Kuhl H."/>
            <person name="Beck A."/>
            <person name="Bargelloni L."/>
            <person name="Reinhardt R."/>
        </authorList>
    </citation>
    <scope>NUCLEOTIDE SEQUENCE</scope>
</reference>
<comment type="catalytic activity">
    <reaction evidence="20">
        <text>L-lysyl-[protein] + acetyl-CoA = N(6)-acetyl-L-lysyl-[protein] + CoA + H(+)</text>
        <dbReference type="Rhea" id="RHEA:45948"/>
        <dbReference type="Rhea" id="RHEA-COMP:9752"/>
        <dbReference type="Rhea" id="RHEA-COMP:10731"/>
        <dbReference type="ChEBI" id="CHEBI:15378"/>
        <dbReference type="ChEBI" id="CHEBI:29969"/>
        <dbReference type="ChEBI" id="CHEBI:57287"/>
        <dbReference type="ChEBI" id="CHEBI:57288"/>
        <dbReference type="ChEBI" id="CHEBI:61930"/>
        <dbReference type="EC" id="2.3.1.48"/>
    </reaction>
</comment>
<feature type="compositionally biased region" description="Pro residues" evidence="23">
    <location>
        <begin position="1408"/>
        <end position="1419"/>
    </location>
</feature>
<dbReference type="FunFam" id="3.40.630.30:FF:000001">
    <property type="entry name" value="Histone acetyltransferase"/>
    <property type="match status" value="1"/>
</dbReference>
<proteinExistence type="inferred from homology"/>
<feature type="compositionally biased region" description="Basic and acidic residues" evidence="23">
    <location>
        <begin position="1160"/>
        <end position="1174"/>
    </location>
</feature>
<dbReference type="InterPro" id="IPR040706">
    <property type="entry name" value="Zf-MYST"/>
</dbReference>
<feature type="region of interest" description="Disordered" evidence="23">
    <location>
        <begin position="66"/>
        <end position="87"/>
    </location>
</feature>
<keyword evidence="11" id="KW-0862">Zinc</keyword>
<keyword evidence="8" id="KW-0479">Metal-binding</keyword>
<keyword evidence="12" id="KW-0832">Ubl conjugation</keyword>
<evidence type="ECO:0000259" key="26">
    <source>
        <dbReference type="PROSITE" id="PS51726"/>
    </source>
</evidence>
<dbReference type="GO" id="GO:0003682">
    <property type="term" value="F:chromatin binding"/>
    <property type="evidence" value="ECO:0007669"/>
    <property type="project" value="TreeGrafter"/>
</dbReference>
<comment type="similarity">
    <text evidence="2">Belongs to the MYST (SAS/MOZ) family.</text>
</comment>
<evidence type="ECO:0000256" key="20">
    <source>
        <dbReference type="ARBA" id="ARBA00048017"/>
    </source>
</evidence>
<keyword evidence="17" id="KW-0804">Transcription</keyword>
<dbReference type="Pfam" id="PF01853">
    <property type="entry name" value="MOZ_SAS"/>
    <property type="match status" value="1"/>
</dbReference>
<evidence type="ECO:0000256" key="3">
    <source>
        <dbReference type="ARBA" id="ARBA00013184"/>
    </source>
</evidence>
<feature type="compositionally biased region" description="Basic residues" evidence="23">
    <location>
        <begin position="1112"/>
        <end position="1137"/>
    </location>
</feature>
<keyword evidence="10 22" id="KW-0863">Zinc-finger</keyword>
<evidence type="ECO:0000256" key="23">
    <source>
        <dbReference type="SAM" id="MobiDB-lite"/>
    </source>
</evidence>
<dbReference type="CDD" id="cd15527">
    <property type="entry name" value="PHD2_KAT6A_6B"/>
    <property type="match status" value="1"/>
</dbReference>
<evidence type="ECO:0000256" key="6">
    <source>
        <dbReference type="ARBA" id="ARBA00022553"/>
    </source>
</evidence>
<dbReference type="SMART" id="SM00526">
    <property type="entry name" value="H15"/>
    <property type="match status" value="1"/>
</dbReference>
<feature type="compositionally biased region" description="Basic and acidic residues" evidence="23">
    <location>
        <begin position="1088"/>
        <end position="1104"/>
    </location>
</feature>
<evidence type="ECO:0000259" key="24">
    <source>
        <dbReference type="PROSITE" id="PS50016"/>
    </source>
</evidence>
<evidence type="ECO:0000256" key="16">
    <source>
        <dbReference type="ARBA" id="ARBA00023159"/>
    </source>
</evidence>
<dbReference type="EMBL" id="FQ310507">
    <property type="protein sequence ID" value="CBN81498.1"/>
    <property type="molecule type" value="Genomic_DNA"/>
</dbReference>
<feature type="compositionally biased region" description="Low complexity" evidence="23">
    <location>
        <begin position="1662"/>
        <end position="1683"/>
    </location>
</feature>
<dbReference type="Gene3D" id="3.30.60.60">
    <property type="entry name" value="N-acetyl transferase-like"/>
    <property type="match status" value="1"/>
</dbReference>
<dbReference type="GO" id="GO:0005634">
    <property type="term" value="C:nucleus"/>
    <property type="evidence" value="ECO:0007669"/>
    <property type="project" value="UniProtKB-SubCell"/>
</dbReference>
<dbReference type="FunFam" id="3.30.60.60:FF:000002">
    <property type="entry name" value="Histone acetyltransferase"/>
    <property type="match status" value="1"/>
</dbReference>
<keyword evidence="13" id="KW-0156">Chromatin regulator</keyword>
<dbReference type="Pfam" id="PF00628">
    <property type="entry name" value="PHD"/>
    <property type="match status" value="2"/>
</dbReference>
<dbReference type="GO" id="GO:0003677">
    <property type="term" value="F:DNA binding"/>
    <property type="evidence" value="ECO:0007669"/>
    <property type="project" value="InterPro"/>
</dbReference>
<keyword evidence="4" id="KW-0678">Repressor</keyword>
<accession>E6ZHG4</accession>
<keyword evidence="18" id="KW-0539">Nucleus</keyword>
<feature type="compositionally biased region" description="Polar residues" evidence="23">
    <location>
        <begin position="1362"/>
        <end position="1372"/>
    </location>
</feature>
<evidence type="ECO:0000256" key="10">
    <source>
        <dbReference type="ARBA" id="ARBA00022771"/>
    </source>
</evidence>
<feature type="region of interest" description="Disordered" evidence="23">
    <location>
        <begin position="946"/>
        <end position="976"/>
    </location>
</feature>
<dbReference type="PROSITE" id="PS51726">
    <property type="entry name" value="MYST_HAT"/>
    <property type="match status" value="1"/>
</dbReference>
<dbReference type="InterPro" id="IPR001965">
    <property type="entry name" value="Znf_PHD"/>
</dbReference>
<feature type="compositionally biased region" description="Acidic residues" evidence="23">
    <location>
        <begin position="955"/>
        <end position="971"/>
    </location>
</feature>
<dbReference type="GO" id="GO:0006357">
    <property type="term" value="P:regulation of transcription by RNA polymerase II"/>
    <property type="evidence" value="ECO:0007669"/>
    <property type="project" value="TreeGrafter"/>
</dbReference>
<dbReference type="GO" id="GO:0000786">
    <property type="term" value="C:nucleosome"/>
    <property type="evidence" value="ECO:0007669"/>
    <property type="project" value="InterPro"/>
</dbReference>
<dbReference type="GO" id="GO:0006334">
    <property type="term" value="P:nucleosome assembly"/>
    <property type="evidence" value="ECO:0007669"/>
    <property type="project" value="InterPro"/>
</dbReference>
<keyword evidence="9" id="KW-0677">Repeat</keyword>
<evidence type="ECO:0000259" key="27">
    <source>
        <dbReference type="PROSITE" id="PS52014"/>
    </source>
</evidence>
<evidence type="ECO:0000256" key="1">
    <source>
        <dbReference type="ARBA" id="ARBA00004123"/>
    </source>
</evidence>
<evidence type="ECO:0000313" key="28">
    <source>
        <dbReference type="EMBL" id="CBN81498.1"/>
    </source>
</evidence>
<feature type="compositionally biased region" description="Low complexity" evidence="23">
    <location>
        <begin position="1704"/>
        <end position="1721"/>
    </location>
</feature>
<evidence type="ECO:0000256" key="11">
    <source>
        <dbReference type="ARBA" id="ARBA00022833"/>
    </source>
</evidence>
<feature type="domain" description="PHD-type" evidence="24">
    <location>
        <begin position="268"/>
        <end position="319"/>
    </location>
</feature>
<dbReference type="FunFam" id="1.10.10.10:FF:000123">
    <property type="entry name" value="Histone acetyltransferase"/>
    <property type="match status" value="1"/>
</dbReference>
<dbReference type="EC" id="2.3.1.48" evidence="3"/>
<feature type="compositionally biased region" description="Basic and acidic residues" evidence="23">
    <location>
        <begin position="1308"/>
        <end position="1328"/>
    </location>
</feature>
<evidence type="ECO:0000256" key="14">
    <source>
        <dbReference type="ARBA" id="ARBA00022990"/>
    </source>
</evidence>
<dbReference type="Gene3D" id="3.30.40.10">
    <property type="entry name" value="Zinc/RING finger domain, C3HC4 (zinc finger)"/>
    <property type="match status" value="1"/>
</dbReference>
<evidence type="ECO:0000256" key="21">
    <source>
        <dbReference type="PIRSR" id="PIRSR602717-51"/>
    </source>
</evidence>
<reference evidence="28" key="1">
    <citation type="journal article" date="2011" name="Comp. Biochem. Physiol. Part D Genomics Proteomics">
        <title>Analysis of single nucleotide polymorphisms in three chromosomes of European sea bass Dicentrarchus labrax.</title>
        <authorList>
            <person name="Kuhl H."/>
            <person name="Tine M."/>
            <person name="Hecht J."/>
            <person name="Knaust F."/>
            <person name="Reinhardt R."/>
        </authorList>
    </citation>
    <scope>NUCLEOTIDE SEQUENCE</scope>
</reference>
<dbReference type="GO" id="GO:0010484">
    <property type="term" value="F:histone H3 acetyltransferase activity"/>
    <property type="evidence" value="ECO:0007669"/>
    <property type="project" value="TreeGrafter"/>
</dbReference>
<feature type="compositionally biased region" description="Acidic residues" evidence="23">
    <location>
        <begin position="1282"/>
        <end position="1307"/>
    </location>
</feature>
<keyword evidence="6" id="KW-0597">Phosphoprotein</keyword>
<dbReference type="InterPro" id="IPR005818">
    <property type="entry name" value="Histone_H1/H5_H15"/>
</dbReference>
<name>E6ZHG4_DICLA</name>
<evidence type="ECO:0000256" key="17">
    <source>
        <dbReference type="ARBA" id="ARBA00023163"/>
    </source>
</evidence>
<dbReference type="Pfam" id="PF17772">
    <property type="entry name" value="zf-MYST"/>
    <property type="match status" value="1"/>
</dbReference>
<evidence type="ECO:0000259" key="25">
    <source>
        <dbReference type="PROSITE" id="PS51504"/>
    </source>
</evidence>
<feature type="compositionally biased region" description="Basic and acidic residues" evidence="23">
    <location>
        <begin position="1258"/>
        <end position="1272"/>
    </location>
</feature>
<feature type="active site" description="Proton donor/acceptor" evidence="21">
    <location>
        <position position="731"/>
    </location>
</feature>
<dbReference type="PROSITE" id="PS51504">
    <property type="entry name" value="H15"/>
    <property type="match status" value="1"/>
</dbReference>
<keyword evidence="15" id="KW-0805">Transcription regulation</keyword>
<protein>
    <recommendedName>
        <fullName evidence="3">histone acetyltransferase</fullName>
        <ecNumber evidence="3">2.3.1.48</ecNumber>
    </recommendedName>
</protein>
<evidence type="ECO:0000256" key="9">
    <source>
        <dbReference type="ARBA" id="ARBA00022737"/>
    </source>
</evidence>
<evidence type="ECO:0000256" key="15">
    <source>
        <dbReference type="ARBA" id="ARBA00023015"/>
    </source>
</evidence>
<reference evidence="28" key="2">
    <citation type="journal article" date="2011" name="Genomics">
        <title>Directed sequencing and annotation of three Dicentrarchus labrax L. chromosomes by applying Sanger- and pyrosequencing technologies on pooled DNA of comparatively mapped BAC clones.</title>
        <authorList>
            <person name="Kuhl H."/>
            <person name="Tine M."/>
            <person name="Beck A."/>
            <person name="Timmermann B."/>
            <person name="Kodira C."/>
            <person name="Reinhardt R."/>
        </authorList>
    </citation>
    <scope>NUCLEOTIDE SEQUENCE</scope>
</reference>
<evidence type="ECO:0000256" key="22">
    <source>
        <dbReference type="PROSITE-ProRule" id="PRU00146"/>
    </source>
</evidence>
<organism evidence="28">
    <name type="scientific">Dicentrarchus labrax</name>
    <name type="common">European seabass</name>
    <name type="synonym">Morone labrax</name>
    <dbReference type="NCBI Taxonomy" id="13489"/>
    <lineage>
        <taxon>Eukaryota</taxon>
        <taxon>Metazoa</taxon>
        <taxon>Chordata</taxon>
        <taxon>Craniata</taxon>
        <taxon>Vertebrata</taxon>
        <taxon>Euteleostomi</taxon>
        <taxon>Actinopterygii</taxon>
        <taxon>Neopterygii</taxon>
        <taxon>Teleostei</taxon>
        <taxon>Neoteleostei</taxon>
        <taxon>Acanthomorphata</taxon>
        <taxon>Eupercaria</taxon>
        <taxon>Moronidae</taxon>
        <taxon>Dicentrarchus</taxon>
    </lineage>
</organism>
<feature type="compositionally biased region" description="Polar residues" evidence="23">
    <location>
        <begin position="1694"/>
        <end position="1703"/>
    </location>
</feature>
<evidence type="ECO:0000256" key="8">
    <source>
        <dbReference type="ARBA" id="ARBA00022723"/>
    </source>
</evidence>
<feature type="region of interest" description="Disordered" evidence="23">
    <location>
        <begin position="456"/>
        <end position="483"/>
    </location>
</feature>
<dbReference type="InterPro" id="IPR002717">
    <property type="entry name" value="HAT_MYST-type"/>
</dbReference>
<keyword evidence="19" id="KW-0012">Acyltransferase</keyword>
<sequence length="1996" mass="222010">MVKLANPLYTEWILEAIQKIKRQKQRPSEERICHAVATSHGLDKKTVLEQLELSVHDGSILKVTNKGSASYKDPGNPGRVGSIPPANVSVPSKESIWNSSDLRHIDWNKILKRAIEGLDDTHGSSLKNIERYLRNQDDLSNIVDNPAFRQRLRLAAKRSVNNGRLLKNGPRYKISHGSAEGRGSRCPSASPLVLSSVTLLPHERDQLRVDPIPICSFCLGTKESNRDKRPEELLSCADCGSSGHPSCLKFSPELTSNVKRLRWQCIECKTCSSCRIQGKNADEMLFCDSCDRGFHMECCDPPLSRMPKGTWICQVCRPKENGKKLLHKKADQIKRRYAKPIGRPRNKLKQRMSVTSGDGSMVALGGRGSPGRGQKITVCSTPSSGHAASVKDARDRLAVADPCCAVDATQFTTSTPTTTPPLTPTSTPATLTVNKKTKGLIDGLSKFFTPSPVGRRSRAVSVESPATHLSSRDKGLPKLSKPPEPFAFAVDATQKITPSPSALPPGHNGELRVKQEARADFAAMSRDHVTEEDIETFVHVQEVAVQRTGSLMNTDSMRCPAIIEFGKYEIQTWYSSPYPPEYSRLQKLYLCEFCLKYMRSKNILQRHTKKCGWFHPPANEIYRKDDLSVFEVDGNVSKLFCQNLCLLAKLFLDHKTLYYDVEPFLFYILTKNDEKGCHLVGYFSKEKLCQQKYNVSCIMIMPQYQRQGFGRFLIDFSYLLTRQEGQAGSPEKPLSDLGRLSYLAYWKSVILEYLYKHPDKHISVKGISRATGMCPHDIAATLQQLGMIDRQDGRIVLIRRERLIQRHMESLRASPRRNEVDPDALRWTPSTTLNAVLSEEEREAEMDGSNVVQNCPKSVHFIIDSAEYSMKSSLLRCWSCACAFPRDNASCLFNYQAERLKEQASCWEKEEREGYMMTHSSRQPLTKVHCKVPYRTYERRPALSWTRRIQQSQEVSDDEADDDDDDDDDSDGSPPILTKAHAMLAAKRKWRVQWLPPVIWSLPVCLQLTIVLKKRGRKRKRINSSVTTETISETTEVLNEPFDNSEDERPMPLLERTCRVGEMEEEEEEEEREDKIPITPMKRRRGRPRLDKNAQKDNLEHWNEGAEVLSKRPSRPRPVKRKKGWPKGVKRGPPKWRLKNERKMGFKLNLYTPPETPMEAEQHHIQTEEPKGEPDQDIVSADEGSKAGRGSASPDITLERLPSEPPSPADHGSHKSSSPEGSPVASPVCSPAASPGAMSPRPEDRGDSPEPPEDDQQESEHGQDSPAKDVEHSTVGAVSLENDNEEDEEEDEQRTQIEDQDADDEDDSKTAEPECSKAELEQSSKEMPECTPPFLDPKEDNDSELSQQVSTVPCSEEEPATATESIQEAVTETSVATPTPEAVAVASVAAVDSDNPVDSESEEESTPSPCPDHPPPQPAERPTLSPVLREDPPICTEIDSETAQAVQSLTQETEQENVFQDCVESQEPCRSLQTYTHVAQSPQLTSLDDCPQSDHSSPLSSAQSHPSQSVRSVNSPAVSILESGYTQISPDHSAISVPSLHNMETSPMMDVPSVSDHSQQVVDSGFSDLGSIESTTENYENPSSYDSTMGGSICGAGPSQNSCSYGSIPPSGLAQSSCAVSQQMAAVNPGSCGMIQQNSLSSPPHCNVKSPQGCVVVERPPSNSQHSQHSQHSQRSQHSQHSQHNSHSRHGPHNQHSQHNQHGPHNQLSQHSQHNPHNQHNIPESGNPNFALYERINHQGEYGSGHYSQSSGLSLAKLQQFTNTFIEHPHSLPFNHSASHPITSYANTPSLSSQHSSLVSLSQTPHRVPNPQVQATMTPPPNLSSTPTMMLQRNMGIPPSQRIQPQMASKSHISARSKSAPLSHHQQQMYARPPQTVAMQAPSRTLATMPRMNMSVNIMPAPAYNVNSMNMPSLNAMNGYSMSQPMMNSGYHGNHAYMNQSPQYSMQMGMMGTQPYPQQPMQAPPHGNMVYTPAGHHGYMNTGMSKQSLKGPFIRR</sequence>
<dbReference type="PROSITE" id="PS52014">
    <property type="entry name" value="SAMD1_WH"/>
    <property type="match status" value="1"/>
</dbReference>
<feature type="compositionally biased region" description="Basic residues" evidence="23">
    <location>
        <begin position="1684"/>
        <end position="1693"/>
    </location>
</feature>
<dbReference type="InterPro" id="IPR013083">
    <property type="entry name" value="Znf_RING/FYVE/PHD"/>
</dbReference>
<evidence type="ECO:0000256" key="7">
    <source>
        <dbReference type="ARBA" id="ARBA00022679"/>
    </source>
</evidence>
<dbReference type="InterPro" id="IPR036388">
    <property type="entry name" value="WH-like_DNA-bd_sf"/>
</dbReference>
<feature type="compositionally biased region" description="Low complexity" evidence="23">
    <location>
        <begin position="1493"/>
        <end position="1509"/>
    </location>
</feature>